<protein>
    <submittedName>
        <fullName evidence="3">Predicted protein</fullName>
    </submittedName>
</protein>
<dbReference type="RefSeq" id="XP_001887814.1">
    <property type="nucleotide sequence ID" value="XM_001887779.1"/>
</dbReference>
<dbReference type="PANTHER" id="PTHR37945:SF1">
    <property type="entry name" value="EXTRACELLULAR TUNGSTATE BINDING PROTEIN"/>
    <property type="match status" value="1"/>
</dbReference>
<feature type="region of interest" description="Disordered" evidence="1">
    <location>
        <begin position="1"/>
        <end position="27"/>
    </location>
</feature>
<evidence type="ECO:0000256" key="1">
    <source>
        <dbReference type="SAM" id="MobiDB-lite"/>
    </source>
</evidence>
<dbReference type="InterPro" id="IPR052738">
    <property type="entry name" value="ABC-Tungstate_binding"/>
</dbReference>
<name>B0DV76_LACBS</name>
<dbReference type="EMBL" id="DS547138">
    <property type="protein sequence ID" value="EDR01462.1"/>
    <property type="molecule type" value="Genomic_DNA"/>
</dbReference>
<feature type="domain" description="PBP" evidence="2">
    <location>
        <begin position="68"/>
        <end position="319"/>
    </location>
</feature>
<sequence length="341" mass="37119">MSHHHGYSSDHHHHCHTPKIHHCGSSTPHAAQVPDGLYASSGTSIAGVSIAPHATYNGGYTNAKDVRLRIANGGAGQSGLIGAWADAFIKYMVNERHVQPFLVAWYLGDTTESLGLLAAGSVDVAVTYNEAAEKQSKDSGAAVALVYGFRDHFILVGPNSNPAKLNEKDDILVMFNKIVSQGNTDIAVPPDPEVRPPTRFLSRYDKSATNIKESQLFITIGQARRVPWALVYSKWYHQYPRFPLEALEAASLLSEYTLTDRGTWLSSPRSVTSQLKIFKAGTDDAKDPLLNPAHVLLGSNASVNDKDIASAFIKWVVSEPGGQYVVSQFKKHGEVLYSKAP</sequence>
<dbReference type="Pfam" id="PF12849">
    <property type="entry name" value="PBP_like_2"/>
    <property type="match status" value="1"/>
</dbReference>
<reference evidence="3 4" key="1">
    <citation type="journal article" date="2008" name="Nature">
        <title>The genome of Laccaria bicolor provides insights into mycorrhizal symbiosis.</title>
        <authorList>
            <person name="Martin F."/>
            <person name="Aerts A."/>
            <person name="Ahren D."/>
            <person name="Brun A."/>
            <person name="Danchin E.G.J."/>
            <person name="Duchaussoy F."/>
            <person name="Gibon J."/>
            <person name="Kohler A."/>
            <person name="Lindquist E."/>
            <person name="Pereda V."/>
            <person name="Salamov A."/>
            <person name="Shapiro H.J."/>
            <person name="Wuyts J."/>
            <person name="Blaudez D."/>
            <person name="Buee M."/>
            <person name="Brokstein P."/>
            <person name="Canbaeck B."/>
            <person name="Cohen D."/>
            <person name="Courty P.E."/>
            <person name="Coutinho P.M."/>
            <person name="Delaruelle C."/>
            <person name="Detter J.C."/>
            <person name="Deveau A."/>
            <person name="DiFazio S."/>
            <person name="Duplessis S."/>
            <person name="Fraissinet-Tachet L."/>
            <person name="Lucic E."/>
            <person name="Frey-Klett P."/>
            <person name="Fourrey C."/>
            <person name="Feussner I."/>
            <person name="Gay G."/>
            <person name="Grimwood J."/>
            <person name="Hoegger P.J."/>
            <person name="Jain P."/>
            <person name="Kilaru S."/>
            <person name="Labbe J."/>
            <person name="Lin Y.C."/>
            <person name="Legue V."/>
            <person name="Le Tacon F."/>
            <person name="Marmeisse R."/>
            <person name="Melayah D."/>
            <person name="Montanini B."/>
            <person name="Muratet M."/>
            <person name="Nehls U."/>
            <person name="Niculita-Hirzel H."/>
            <person name="Oudot-Le Secq M.P."/>
            <person name="Peter M."/>
            <person name="Quesneville H."/>
            <person name="Rajashekar B."/>
            <person name="Reich M."/>
            <person name="Rouhier N."/>
            <person name="Schmutz J."/>
            <person name="Yin T."/>
            <person name="Chalot M."/>
            <person name="Henrissat B."/>
            <person name="Kuees U."/>
            <person name="Lucas S."/>
            <person name="Van de Peer Y."/>
            <person name="Podila G.K."/>
            <person name="Polle A."/>
            <person name="Pukkila P.J."/>
            <person name="Richardson P.M."/>
            <person name="Rouze P."/>
            <person name="Sanders I.R."/>
            <person name="Stajich J.E."/>
            <person name="Tunlid A."/>
            <person name="Tuskan G."/>
            <person name="Grigoriev I.V."/>
        </authorList>
    </citation>
    <scope>NUCLEOTIDE SEQUENCE [LARGE SCALE GENOMIC DNA]</scope>
    <source>
        <strain evidence="4">S238N-H82 / ATCC MYA-4686</strain>
    </source>
</reference>
<dbReference type="PANTHER" id="PTHR37945">
    <property type="entry name" value="EXTRACELLULAR TUNGSTATE BINDING PROTEIN"/>
    <property type="match status" value="1"/>
</dbReference>
<dbReference type="STRING" id="486041.B0DV76"/>
<dbReference type="Gene3D" id="3.40.190.10">
    <property type="entry name" value="Periplasmic binding protein-like II"/>
    <property type="match status" value="2"/>
</dbReference>
<feature type="compositionally biased region" description="Basic residues" evidence="1">
    <location>
        <begin position="1"/>
        <end position="22"/>
    </location>
</feature>
<dbReference type="OrthoDB" id="10260248at2759"/>
<dbReference type="InParanoid" id="B0DV76"/>
<dbReference type="AlphaFoldDB" id="B0DV76"/>
<dbReference type="Proteomes" id="UP000001194">
    <property type="component" value="Unassembled WGS sequence"/>
</dbReference>
<organism evidence="4">
    <name type="scientific">Laccaria bicolor (strain S238N-H82 / ATCC MYA-4686)</name>
    <name type="common">Bicoloured deceiver</name>
    <name type="synonym">Laccaria laccata var. bicolor</name>
    <dbReference type="NCBI Taxonomy" id="486041"/>
    <lineage>
        <taxon>Eukaryota</taxon>
        <taxon>Fungi</taxon>
        <taxon>Dikarya</taxon>
        <taxon>Basidiomycota</taxon>
        <taxon>Agaricomycotina</taxon>
        <taxon>Agaricomycetes</taxon>
        <taxon>Agaricomycetidae</taxon>
        <taxon>Agaricales</taxon>
        <taxon>Agaricineae</taxon>
        <taxon>Hydnangiaceae</taxon>
        <taxon>Laccaria</taxon>
    </lineage>
</organism>
<dbReference type="SUPFAM" id="SSF53850">
    <property type="entry name" value="Periplasmic binding protein-like II"/>
    <property type="match status" value="1"/>
</dbReference>
<dbReference type="GeneID" id="6083512"/>
<proteinExistence type="predicted"/>
<accession>B0DV76</accession>
<evidence type="ECO:0000259" key="2">
    <source>
        <dbReference type="Pfam" id="PF12849"/>
    </source>
</evidence>
<dbReference type="InterPro" id="IPR024370">
    <property type="entry name" value="PBP_domain"/>
</dbReference>
<keyword evidence="4" id="KW-1185">Reference proteome</keyword>
<evidence type="ECO:0000313" key="3">
    <source>
        <dbReference type="EMBL" id="EDR01462.1"/>
    </source>
</evidence>
<dbReference type="HOGENOM" id="CLU_058099_0_0_1"/>
<dbReference type="KEGG" id="lbc:LACBIDRAFT_291366"/>
<evidence type="ECO:0000313" key="4">
    <source>
        <dbReference type="Proteomes" id="UP000001194"/>
    </source>
</evidence>
<gene>
    <name evidence="3" type="ORF">LACBIDRAFT_291366</name>
</gene>